<proteinExistence type="predicted"/>
<organism evidence="1">
    <name type="scientific">Arundo donax</name>
    <name type="common">Giant reed</name>
    <name type="synonym">Donax arundinaceus</name>
    <dbReference type="NCBI Taxonomy" id="35708"/>
    <lineage>
        <taxon>Eukaryota</taxon>
        <taxon>Viridiplantae</taxon>
        <taxon>Streptophyta</taxon>
        <taxon>Embryophyta</taxon>
        <taxon>Tracheophyta</taxon>
        <taxon>Spermatophyta</taxon>
        <taxon>Magnoliopsida</taxon>
        <taxon>Liliopsida</taxon>
        <taxon>Poales</taxon>
        <taxon>Poaceae</taxon>
        <taxon>PACMAD clade</taxon>
        <taxon>Arundinoideae</taxon>
        <taxon>Arundineae</taxon>
        <taxon>Arundo</taxon>
    </lineage>
</organism>
<reference evidence="1" key="2">
    <citation type="journal article" date="2015" name="Data Brief">
        <title>Shoot transcriptome of the giant reed, Arundo donax.</title>
        <authorList>
            <person name="Barrero R.A."/>
            <person name="Guerrero F.D."/>
            <person name="Moolhuijzen P."/>
            <person name="Goolsby J.A."/>
            <person name="Tidwell J."/>
            <person name="Bellgard S.E."/>
            <person name="Bellgard M.I."/>
        </authorList>
    </citation>
    <scope>NUCLEOTIDE SEQUENCE</scope>
    <source>
        <tissue evidence="1">Shoot tissue taken approximately 20 cm above the soil surface</tissue>
    </source>
</reference>
<evidence type="ECO:0000313" key="1">
    <source>
        <dbReference type="EMBL" id="JAE21734.1"/>
    </source>
</evidence>
<reference evidence="1" key="1">
    <citation type="submission" date="2014-09" db="EMBL/GenBank/DDBJ databases">
        <authorList>
            <person name="Magalhaes I.L.F."/>
            <person name="Oliveira U."/>
            <person name="Santos F.R."/>
            <person name="Vidigal T.H.D.A."/>
            <person name="Brescovit A.D."/>
            <person name="Santos A.J."/>
        </authorList>
    </citation>
    <scope>NUCLEOTIDE SEQUENCE</scope>
    <source>
        <tissue evidence="1">Shoot tissue taken approximately 20 cm above the soil surface</tissue>
    </source>
</reference>
<dbReference type="AlphaFoldDB" id="A0A0A9GE79"/>
<sequence length="79" mass="9146">MDLVGNSTARNMPMKCLNDRQILPTKYFGEMCQEFVNSERILQALKSNSNHINDEISMRSIYEQYGCQNYMSITAERCA</sequence>
<name>A0A0A9GE79_ARUDO</name>
<dbReference type="EMBL" id="GBRH01176162">
    <property type="protein sequence ID" value="JAE21734.1"/>
    <property type="molecule type" value="Transcribed_RNA"/>
</dbReference>
<protein>
    <submittedName>
        <fullName evidence="1">Uncharacterized protein</fullName>
    </submittedName>
</protein>
<accession>A0A0A9GE79</accession>